<proteinExistence type="predicted"/>
<evidence type="ECO:0000313" key="3">
    <source>
        <dbReference type="Proteomes" id="UP000663297"/>
    </source>
</evidence>
<reference evidence="2" key="1">
    <citation type="submission" date="2020-11" db="EMBL/GenBank/DDBJ databases">
        <title>The chromosome-scale genome resource for two endophytic Fusarium species: F. culmorum and F. pseudograminearum.</title>
        <authorList>
            <person name="Yuan Z."/>
        </authorList>
    </citation>
    <scope>NUCLEOTIDE SEQUENCE</scope>
    <source>
        <strain evidence="2">Class2-1B</strain>
    </source>
</reference>
<gene>
    <name evidence="2" type="ORF">HYE67_000234</name>
</gene>
<dbReference type="Pfam" id="PF13391">
    <property type="entry name" value="HNH_2"/>
    <property type="match status" value="1"/>
</dbReference>
<evidence type="ECO:0000313" key="2">
    <source>
        <dbReference type="EMBL" id="QPC58003.1"/>
    </source>
</evidence>
<sequence length="287" mass="33682">MNKETSSLQTAFEAQMAKAYCPDPPTPGYLWDPILHVWRSPDSGQIKVSHLFPSRQANFMNSIFGRDAREELFSPCNGLFLHPLIEKALHCGYMAIVPDVELEDTQPWWDISNLSQSIQVTEWEKLNVKDYRVIVLDGSGPQVRQLFAYYGSDVYKEWRFLDGRKLVFQNDYRPRSRYVWWTYLNTILHMVWRRDEASIKYGWKIHLDLKRAAQYWRTYGRYAKRSQILGIIEHICCEDAHDILNEGYEEDDGIEDTRPEAAEALLLEIIARSEEDGDDDYDDNQNN</sequence>
<dbReference type="Proteomes" id="UP000663297">
    <property type="component" value="Chromosome 1"/>
</dbReference>
<protein>
    <recommendedName>
        <fullName evidence="1">HNH nuclease domain-containing protein</fullName>
    </recommendedName>
</protein>
<evidence type="ECO:0000259" key="1">
    <source>
        <dbReference type="Pfam" id="PF13391"/>
    </source>
</evidence>
<dbReference type="AlphaFoldDB" id="A0A7S8CX64"/>
<name>A0A7S8CX64_FUSCU</name>
<dbReference type="EMBL" id="CP064747">
    <property type="protein sequence ID" value="QPC58003.1"/>
    <property type="molecule type" value="Genomic_DNA"/>
</dbReference>
<organism evidence="2 3">
    <name type="scientific">Fusarium culmorum</name>
    <dbReference type="NCBI Taxonomy" id="5516"/>
    <lineage>
        <taxon>Eukaryota</taxon>
        <taxon>Fungi</taxon>
        <taxon>Dikarya</taxon>
        <taxon>Ascomycota</taxon>
        <taxon>Pezizomycotina</taxon>
        <taxon>Sordariomycetes</taxon>
        <taxon>Hypocreomycetidae</taxon>
        <taxon>Hypocreales</taxon>
        <taxon>Nectriaceae</taxon>
        <taxon>Fusarium</taxon>
    </lineage>
</organism>
<dbReference type="InterPro" id="IPR003615">
    <property type="entry name" value="HNH_nuc"/>
</dbReference>
<accession>A0A7S8CX64</accession>
<feature type="domain" description="HNH nuclease" evidence="1">
    <location>
        <begin position="46"/>
        <end position="97"/>
    </location>
</feature>